<proteinExistence type="predicted"/>
<name>A0AA37LXQ0_9PEZI</name>
<feature type="region of interest" description="Disordered" evidence="2">
    <location>
        <begin position="33"/>
        <end position="89"/>
    </location>
</feature>
<comment type="caution">
    <text evidence="3">The sequence shown here is derived from an EMBL/GenBank/DDBJ whole genome shotgun (WGS) entry which is preliminary data.</text>
</comment>
<organism evidence="3 4">
    <name type="scientific">Colletotrichum liriopes</name>
    <dbReference type="NCBI Taxonomy" id="708192"/>
    <lineage>
        <taxon>Eukaryota</taxon>
        <taxon>Fungi</taxon>
        <taxon>Dikarya</taxon>
        <taxon>Ascomycota</taxon>
        <taxon>Pezizomycotina</taxon>
        <taxon>Sordariomycetes</taxon>
        <taxon>Hypocreomycetidae</taxon>
        <taxon>Glomerellales</taxon>
        <taxon>Glomerellaceae</taxon>
        <taxon>Colletotrichum</taxon>
        <taxon>Colletotrichum spaethianum species complex</taxon>
    </lineage>
</organism>
<evidence type="ECO:0000313" key="3">
    <source>
        <dbReference type="EMBL" id="GJC88584.1"/>
    </source>
</evidence>
<dbReference type="Proteomes" id="UP001055172">
    <property type="component" value="Unassembled WGS sequence"/>
</dbReference>
<keyword evidence="4" id="KW-1185">Reference proteome</keyword>
<reference evidence="3 4" key="1">
    <citation type="submission" date="2021-07" db="EMBL/GenBank/DDBJ databases">
        <title>Genome data of Colletotrichum spaethianum.</title>
        <authorList>
            <person name="Utami Y.D."/>
            <person name="Hiruma K."/>
        </authorList>
    </citation>
    <scope>NUCLEOTIDE SEQUENCE [LARGE SCALE GENOMIC DNA]</scope>
    <source>
        <strain evidence="3 4">MAFF 242679</strain>
    </source>
</reference>
<dbReference type="AlphaFoldDB" id="A0AA37LXQ0"/>
<protein>
    <submittedName>
        <fullName evidence="3">Uncharacterized protein</fullName>
    </submittedName>
</protein>
<feature type="region of interest" description="Disordered" evidence="2">
    <location>
        <begin position="1"/>
        <end position="20"/>
    </location>
</feature>
<evidence type="ECO:0000256" key="1">
    <source>
        <dbReference type="SAM" id="Coils"/>
    </source>
</evidence>
<dbReference type="EMBL" id="BPPX01000034">
    <property type="protein sequence ID" value="GJC88584.1"/>
    <property type="molecule type" value="Genomic_DNA"/>
</dbReference>
<evidence type="ECO:0000313" key="4">
    <source>
        <dbReference type="Proteomes" id="UP001055172"/>
    </source>
</evidence>
<accession>A0AA37LXQ0</accession>
<sequence>MPPIPGGLNEMRGSGRRADARYPVDDNMLYAESNAVGKPAGTFPDSPISVSNNPAYLEDDESSLSPEGRHGSPRYCARSGRGGGTEPEQRGITEEFVVLLQKIRSAHRDFFDINKHPSIDITLPDDLRTVLGTDNERRIPPGQHTATEAVASDMGHKLIAWAARAASEQMQENRTISHQTAADMRRDIRGLSAKTSSVFMLSPIAAESEGVGRHHGKLKQALANIRGPGGAMKLELALRRRVEETETQKRVADDRWARAATAQSVAEQGIQDMEKDIDMIAVELESLVEAIVELEKDKALLVRSRLLGCIEAHHLAYEYFDEA</sequence>
<feature type="coiled-coil region" evidence="1">
    <location>
        <begin position="270"/>
        <end position="297"/>
    </location>
</feature>
<keyword evidence="1" id="KW-0175">Coiled coil</keyword>
<evidence type="ECO:0000256" key="2">
    <source>
        <dbReference type="SAM" id="MobiDB-lite"/>
    </source>
</evidence>
<gene>
    <name evidence="3" type="ORF">ColLi_11422</name>
</gene>